<proteinExistence type="predicted"/>
<evidence type="ECO:0000313" key="1">
    <source>
        <dbReference type="EMBL" id="GFY37049.1"/>
    </source>
</evidence>
<evidence type="ECO:0000313" key="2">
    <source>
        <dbReference type="Proteomes" id="UP000886998"/>
    </source>
</evidence>
<name>A0A8X6WMM8_9ARAC</name>
<sequence length="100" mass="11416">MIGPSFSTARKLQRKLCCRHKRLMTTEEGEKTCFHCVITTTTNKQKFVKEKGIQNGSKASSAKVFPSSLLILEEKSGNRKTEQELHNEKLIPLVVIQWKL</sequence>
<keyword evidence="2" id="KW-1185">Reference proteome</keyword>
<accession>A0A8X6WMM8</accession>
<dbReference type="Proteomes" id="UP000886998">
    <property type="component" value="Unassembled WGS sequence"/>
</dbReference>
<protein>
    <submittedName>
        <fullName evidence="1">Uncharacterized protein</fullName>
    </submittedName>
</protein>
<dbReference type="AlphaFoldDB" id="A0A8X6WMM8"/>
<dbReference type="EMBL" id="BMAV01000068">
    <property type="protein sequence ID" value="GFY37049.1"/>
    <property type="molecule type" value="Genomic_DNA"/>
</dbReference>
<reference evidence="1" key="1">
    <citation type="submission" date="2020-08" db="EMBL/GenBank/DDBJ databases">
        <title>Multicomponent nature underlies the extraordinary mechanical properties of spider dragline silk.</title>
        <authorList>
            <person name="Kono N."/>
            <person name="Nakamura H."/>
            <person name="Mori M."/>
            <person name="Yoshida Y."/>
            <person name="Ohtoshi R."/>
            <person name="Malay A.D."/>
            <person name="Moran D.A.P."/>
            <person name="Tomita M."/>
            <person name="Numata K."/>
            <person name="Arakawa K."/>
        </authorList>
    </citation>
    <scope>NUCLEOTIDE SEQUENCE</scope>
</reference>
<gene>
    <name evidence="1" type="ORF">TNIN_390471</name>
</gene>
<organism evidence="1 2">
    <name type="scientific">Trichonephila inaurata madagascariensis</name>
    <dbReference type="NCBI Taxonomy" id="2747483"/>
    <lineage>
        <taxon>Eukaryota</taxon>
        <taxon>Metazoa</taxon>
        <taxon>Ecdysozoa</taxon>
        <taxon>Arthropoda</taxon>
        <taxon>Chelicerata</taxon>
        <taxon>Arachnida</taxon>
        <taxon>Araneae</taxon>
        <taxon>Araneomorphae</taxon>
        <taxon>Entelegynae</taxon>
        <taxon>Araneoidea</taxon>
        <taxon>Nephilidae</taxon>
        <taxon>Trichonephila</taxon>
        <taxon>Trichonephila inaurata</taxon>
    </lineage>
</organism>
<comment type="caution">
    <text evidence="1">The sequence shown here is derived from an EMBL/GenBank/DDBJ whole genome shotgun (WGS) entry which is preliminary data.</text>
</comment>